<dbReference type="SUPFAM" id="SSF81383">
    <property type="entry name" value="F-box domain"/>
    <property type="match status" value="1"/>
</dbReference>
<dbReference type="InterPro" id="IPR001810">
    <property type="entry name" value="F-box_dom"/>
</dbReference>
<dbReference type="InterPro" id="IPR036047">
    <property type="entry name" value="F-box-like_dom_sf"/>
</dbReference>
<dbReference type="OrthoDB" id="1274461at2759"/>
<evidence type="ECO:0000313" key="3">
    <source>
        <dbReference type="Proteomes" id="UP001153076"/>
    </source>
</evidence>
<name>A0A9Q1GIS9_9CARY</name>
<accession>A0A9Q1GIS9</accession>
<evidence type="ECO:0000313" key="2">
    <source>
        <dbReference type="EMBL" id="KAJ8419994.1"/>
    </source>
</evidence>
<dbReference type="EMBL" id="JAKOGI010004036">
    <property type="protein sequence ID" value="KAJ8419994.1"/>
    <property type="molecule type" value="Genomic_DNA"/>
</dbReference>
<dbReference type="PROSITE" id="PS50181">
    <property type="entry name" value="FBOX"/>
    <property type="match status" value="1"/>
</dbReference>
<comment type="caution">
    <text evidence="2">The sequence shown here is derived from an EMBL/GenBank/DDBJ whole genome shotgun (WGS) entry which is preliminary data.</text>
</comment>
<dbReference type="AlphaFoldDB" id="A0A9Q1GIS9"/>
<dbReference type="Proteomes" id="UP001153076">
    <property type="component" value="Unassembled WGS sequence"/>
</dbReference>
<reference evidence="2" key="1">
    <citation type="submission" date="2022-04" db="EMBL/GenBank/DDBJ databases">
        <title>Carnegiea gigantea Genome sequencing and assembly v2.</title>
        <authorList>
            <person name="Copetti D."/>
            <person name="Sanderson M.J."/>
            <person name="Burquez A."/>
            <person name="Wojciechowski M.F."/>
        </authorList>
    </citation>
    <scope>NUCLEOTIDE SEQUENCE</scope>
    <source>
        <strain evidence="2">SGP5-SGP5p</strain>
        <tissue evidence="2">Aerial part</tissue>
    </source>
</reference>
<evidence type="ECO:0000259" key="1">
    <source>
        <dbReference type="PROSITE" id="PS50181"/>
    </source>
</evidence>
<sequence>MISDLPKNVIDNIIQFLSVVDAVRMRVLSESWRHPLQQLLGIAANHGPPMIEEGEASLSYGQKRARTSNWASPSLVMPLDRAQNSFFTQLVFDWKFAYVLKNNAADEEDELDAYKWSSITSNMLLLHEGSMIKFSLTIPPWTSHVSKNGVKSLTLLNHNTEFPFRLPSYLFSRVPLEHLSLLSCSIGHFPYFTGLRNLLSLVSYIFVFVSSKVLANRGISRILPTTTFKHMKVFKFLWTELMTWMSFYVSLA</sequence>
<protein>
    <recommendedName>
        <fullName evidence="1">F-box domain-containing protein</fullName>
    </recommendedName>
</protein>
<gene>
    <name evidence="2" type="ORF">Cgig2_024263</name>
</gene>
<proteinExistence type="predicted"/>
<dbReference type="PANTHER" id="PTHR31639:SF237">
    <property type="entry name" value="F-BOX DOMAIN-CONTAINING PROTEIN"/>
    <property type="match status" value="1"/>
</dbReference>
<dbReference type="Pfam" id="PF00646">
    <property type="entry name" value="F-box"/>
    <property type="match status" value="1"/>
</dbReference>
<organism evidence="2 3">
    <name type="scientific">Carnegiea gigantea</name>
    <dbReference type="NCBI Taxonomy" id="171969"/>
    <lineage>
        <taxon>Eukaryota</taxon>
        <taxon>Viridiplantae</taxon>
        <taxon>Streptophyta</taxon>
        <taxon>Embryophyta</taxon>
        <taxon>Tracheophyta</taxon>
        <taxon>Spermatophyta</taxon>
        <taxon>Magnoliopsida</taxon>
        <taxon>eudicotyledons</taxon>
        <taxon>Gunneridae</taxon>
        <taxon>Pentapetalae</taxon>
        <taxon>Caryophyllales</taxon>
        <taxon>Cactineae</taxon>
        <taxon>Cactaceae</taxon>
        <taxon>Cactoideae</taxon>
        <taxon>Echinocereeae</taxon>
        <taxon>Carnegiea</taxon>
    </lineage>
</organism>
<feature type="domain" description="F-box" evidence="1">
    <location>
        <begin position="1"/>
        <end position="33"/>
    </location>
</feature>
<keyword evidence="3" id="KW-1185">Reference proteome</keyword>
<dbReference type="PANTHER" id="PTHR31639">
    <property type="entry name" value="F-BOX PROTEIN-LIKE"/>
    <property type="match status" value="1"/>
</dbReference>